<feature type="region of interest" description="Disordered" evidence="5">
    <location>
        <begin position="1645"/>
        <end position="1730"/>
    </location>
</feature>
<evidence type="ECO:0000259" key="7">
    <source>
        <dbReference type="PROSITE" id="PS50195"/>
    </source>
</evidence>
<dbReference type="InterPro" id="IPR047168">
    <property type="entry name" value="LEC1-like"/>
</dbReference>
<dbReference type="InterPro" id="IPR035952">
    <property type="entry name" value="Rhomboid-like_sf"/>
</dbReference>
<feature type="compositionally biased region" description="Polar residues" evidence="5">
    <location>
        <begin position="1774"/>
        <end position="1799"/>
    </location>
</feature>
<feature type="region of interest" description="Disordered" evidence="5">
    <location>
        <begin position="286"/>
        <end position="313"/>
    </location>
</feature>
<dbReference type="GO" id="GO:0035091">
    <property type="term" value="F:phosphatidylinositol binding"/>
    <property type="evidence" value="ECO:0007669"/>
    <property type="project" value="InterPro"/>
</dbReference>
<protein>
    <recommendedName>
        <fullName evidence="7">PX domain-containing protein</fullName>
    </recommendedName>
</protein>
<dbReference type="SMART" id="SM00312">
    <property type="entry name" value="PX"/>
    <property type="match status" value="1"/>
</dbReference>
<name>A0AAN6GVQ1_9BASI</name>
<dbReference type="SUPFAM" id="SSF144091">
    <property type="entry name" value="Rhomboid-like"/>
    <property type="match status" value="1"/>
</dbReference>
<feature type="region of interest" description="Disordered" evidence="5">
    <location>
        <begin position="1567"/>
        <end position="1598"/>
    </location>
</feature>
<gene>
    <name evidence="8" type="ORF">OC846_000471</name>
</gene>
<evidence type="ECO:0000256" key="1">
    <source>
        <dbReference type="ARBA" id="ARBA00004141"/>
    </source>
</evidence>
<dbReference type="InterPro" id="IPR024554">
    <property type="entry name" value="LEC1-like_C"/>
</dbReference>
<dbReference type="Pfam" id="PF12828">
    <property type="entry name" value="PXB"/>
    <property type="match status" value="1"/>
</dbReference>
<sequence>MDHNNTSKSQQALIEDSASIRTGPPAYRPQPLSSTLTPAGAAQEAQPPSPSSTIRLHRELASQLDSAFDEPEPVTSTTSANTTRLPPPPQHTVKPPASVAQSSALLEPANLPPSQPNSLLSRTDSLSPSDSVSMYQVRNAGLSKRYQQQQQQEQQRYSGPHALAFAAAAEAVAAAPQSRPGHQLDPALRQSDATLYADPYTQAEAYPRKSVTYQDPYAIREVTQGDQEDDDDYYPRKSVDPYGYGYASEGQARVDPNSHGHGHSQDFSTSNLPFKRYGAGMGYAEDEDDEARQLKDGSHQPHANLFSNQMGPDRTNQYEDGADATRAGLLSKDNGKIEKQLERRRKGIYRQKYGILSFLLALVYIIIFIVELIQSKAATGQAFQTKPQLQPMLGPPFEFFINFPLGARFVPCMRNVPTRPTTQLLPCLNASTSATVTQDQLCPIWEVCRMQSATGPWQGWRFVTAIFIHAGVIHILFNVVAQLTLVVQVETILGTPAFALVYFAGGVGGNLLGGNFGLMSPALGASGAVYTAVGVEMTDLILNWHWEERRKTRLTISVVFAIVGLALGLLPGLDNFSHIGGFVCGILGGFAFGPSIHPSKKHRIGVWVVRLISGGLMLGFLLGLALNFYNSADPAQACRWCRYLRALTRSPQRAISDQAAMTTPPGQQQRAFDPGFDGAAHSAPTGSAAYGDSKTNYRLSDEQEHVAKRIKGLRDAQDPLKLTPIRAHYLKKALIRLQVENEFRALSKKDALGTFGPPFRPSPLARRTDLPFLRFMFQHFVLTFPFLRSTPTNFFADKVQVFVDRFLEKNISTSDERDETTKRKQIGGRFQRYIVLLMTAAIRCKDNLEQIVKISEADSAKLSAIDRRIRAAVKGELAETFEVNIVGVRTITTKGRLRNRYHEEFIIRTRRSGQPEVYVSRRYGDFMRLAETLRIDFPDDEIRLPPTKNRTQRNVDDHSSGPSPSLQPTDQGQGKVGWEEAEQEEVLDDESSLRPPTGKQGRRRKLSSTGRSGPTHPSQMSTVQLAREKNRLTLRAYLRSLLAVAPVADSEAFQDFLLGDPIVLNREEEEDAARRERLDVVRESEQQYFADESAKRAKELQTHLKAFKEDLIQRDGLSRVFGTLKSTSRIEDLPANYQALISWARISLASTLFHIFMGSDNSPDIFAQLKRMHGLMPYFVLRGILRVSNPVSMIRGVLDLFLAQPFGQKSLLQRMFSSGLQDDVRELTEICTAVADKVEDPDMCEKVRAFVYAAPEQQVELRQEASEEHLDLMTVILRSPDLAPQLRLDKYQINRAVRSSRAYEKYKEYRRNLGPEEEDEGPEDEDAWLYEDLHVLLRMKQRLRDKEQMISLIFEGVTADLLKDIVTIFYSPLAQVYKAANIADSLYDLQMFITDMIKTVEANEELTYSDPQRTVQVFIDLVQRHEGKFYNFVHQVHSKGSGLFDGLMHWTELFINFVRGSDSPAAAAQGGGGGKGKGIGEVDLEICLPAGGGPRRRAMVEIDALVVYAYQVKLQREAKLRRKIADREVHGAANALSQAASQQRREEDDVAFVGRVVENLGVGEMFTGDIADVEAEEDDDYDEDEAREGEEDEDDGLLTETEIATLDEAAKDELRTQRRLDRKDEEAIRARMPGMQREMSLRALKENARRTSEDSAEEDRSSTKTDGSDGAAPPPPPPRWIPPVSRQNSMAASGQNEKDLPSIPNEVPQGGEGLASGTIRASKKKKKVVAPPHLSVIPEMVPLFVEMVRPALRPARTASASTTTSLNDPFAQVESESSSSGRQPGRILTNSHGSGSTAVVASPIDQHGGSGNQPPPPPPKQGGWFW</sequence>
<dbReference type="InterPro" id="IPR024555">
    <property type="entry name" value="PX-associated"/>
</dbReference>
<feature type="compositionally biased region" description="Polar residues" evidence="5">
    <location>
        <begin position="116"/>
        <end position="131"/>
    </location>
</feature>
<dbReference type="PANTHER" id="PTHR47185:SF1">
    <property type="entry name" value="PX DOMAIN-CONTAINING PROTEIN YPR097W"/>
    <property type="match status" value="1"/>
</dbReference>
<dbReference type="PROSITE" id="PS50195">
    <property type="entry name" value="PX"/>
    <property type="match status" value="1"/>
</dbReference>
<feature type="transmembrane region" description="Helical" evidence="6">
    <location>
        <begin position="518"/>
        <end position="542"/>
    </location>
</feature>
<keyword evidence="2 6" id="KW-0812">Transmembrane</keyword>
<feature type="compositionally biased region" description="Pro residues" evidence="5">
    <location>
        <begin position="1672"/>
        <end position="1681"/>
    </location>
</feature>
<feature type="transmembrane region" description="Helical" evidence="6">
    <location>
        <begin position="353"/>
        <end position="373"/>
    </location>
</feature>
<feature type="transmembrane region" description="Helical" evidence="6">
    <location>
        <begin position="579"/>
        <end position="596"/>
    </location>
</feature>
<feature type="compositionally biased region" description="Polar residues" evidence="5">
    <location>
        <begin position="1007"/>
        <end position="1024"/>
    </location>
</feature>
<feature type="compositionally biased region" description="Polar residues" evidence="5">
    <location>
        <begin position="1685"/>
        <end position="1695"/>
    </location>
</feature>
<evidence type="ECO:0000256" key="2">
    <source>
        <dbReference type="ARBA" id="ARBA00022692"/>
    </source>
</evidence>
<dbReference type="Pfam" id="PF00787">
    <property type="entry name" value="PX"/>
    <property type="match status" value="1"/>
</dbReference>
<reference evidence="8" key="1">
    <citation type="journal article" date="2023" name="PhytoFront">
        <title>Draft Genome Resources of Seven Strains of Tilletia horrida, Causal Agent of Kernel Smut of Rice.</title>
        <authorList>
            <person name="Khanal S."/>
            <person name="Antony Babu S."/>
            <person name="Zhou X.G."/>
        </authorList>
    </citation>
    <scope>NUCLEOTIDE SEQUENCE</scope>
    <source>
        <strain evidence="8">TX6</strain>
    </source>
</reference>
<feature type="compositionally biased region" description="Polar residues" evidence="5">
    <location>
        <begin position="74"/>
        <end position="84"/>
    </location>
</feature>
<dbReference type="SUPFAM" id="SSF64268">
    <property type="entry name" value="PX domain"/>
    <property type="match status" value="1"/>
</dbReference>
<feature type="region of interest" description="Disordered" evidence="5">
    <location>
        <begin position="1756"/>
        <end position="1826"/>
    </location>
</feature>
<feature type="compositionally biased region" description="Basic and acidic residues" evidence="5">
    <location>
        <begin position="1645"/>
        <end position="1667"/>
    </location>
</feature>
<organism evidence="8 9">
    <name type="scientific">Tilletia horrida</name>
    <dbReference type="NCBI Taxonomy" id="155126"/>
    <lineage>
        <taxon>Eukaryota</taxon>
        <taxon>Fungi</taxon>
        <taxon>Dikarya</taxon>
        <taxon>Basidiomycota</taxon>
        <taxon>Ustilaginomycotina</taxon>
        <taxon>Exobasidiomycetes</taxon>
        <taxon>Tilletiales</taxon>
        <taxon>Tilletiaceae</taxon>
        <taxon>Tilletia</taxon>
    </lineage>
</organism>
<evidence type="ECO:0000256" key="3">
    <source>
        <dbReference type="ARBA" id="ARBA00022989"/>
    </source>
</evidence>
<feature type="transmembrane region" description="Helical" evidence="6">
    <location>
        <begin position="554"/>
        <end position="573"/>
    </location>
</feature>
<evidence type="ECO:0000313" key="9">
    <source>
        <dbReference type="Proteomes" id="UP001176517"/>
    </source>
</evidence>
<evidence type="ECO:0000256" key="4">
    <source>
        <dbReference type="ARBA" id="ARBA00023136"/>
    </source>
</evidence>
<feature type="domain" description="PX" evidence="7">
    <location>
        <begin position="883"/>
        <end position="1064"/>
    </location>
</feature>
<dbReference type="CDD" id="cd06869">
    <property type="entry name" value="PX_UP2_fungi"/>
    <property type="match status" value="1"/>
</dbReference>
<feature type="compositionally biased region" description="Polar residues" evidence="5">
    <location>
        <begin position="1"/>
        <end position="12"/>
    </location>
</feature>
<keyword evidence="4 6" id="KW-0472">Membrane</keyword>
<dbReference type="EMBL" id="JAPDMZ010000005">
    <property type="protein sequence ID" value="KAK0557483.1"/>
    <property type="molecule type" value="Genomic_DNA"/>
</dbReference>
<evidence type="ECO:0000256" key="5">
    <source>
        <dbReference type="SAM" id="MobiDB-lite"/>
    </source>
</evidence>
<comment type="caution">
    <text evidence="8">The sequence shown here is derived from an EMBL/GenBank/DDBJ whole genome shotgun (WGS) entry which is preliminary data.</text>
</comment>
<dbReference type="PANTHER" id="PTHR47185">
    <property type="entry name" value="PX DOMAIN-CONTAINING PROTEIN YPR097W"/>
    <property type="match status" value="1"/>
</dbReference>
<feature type="transmembrane region" description="Helical" evidence="6">
    <location>
        <begin position="492"/>
        <end position="512"/>
    </location>
</feature>
<feature type="region of interest" description="Disordered" evidence="5">
    <location>
        <begin position="1"/>
        <end position="131"/>
    </location>
</feature>
<dbReference type="Pfam" id="PF12825">
    <property type="entry name" value="DUF3818"/>
    <property type="match status" value="1"/>
</dbReference>
<dbReference type="Gene3D" id="3.30.1520.10">
    <property type="entry name" value="Phox-like domain"/>
    <property type="match status" value="1"/>
</dbReference>
<feature type="region of interest" description="Disordered" evidence="5">
    <location>
        <begin position="218"/>
        <end position="272"/>
    </location>
</feature>
<feature type="compositionally biased region" description="Acidic residues" evidence="5">
    <location>
        <begin position="979"/>
        <end position="990"/>
    </location>
</feature>
<keyword evidence="3 6" id="KW-1133">Transmembrane helix</keyword>
<dbReference type="GO" id="GO:0004252">
    <property type="term" value="F:serine-type endopeptidase activity"/>
    <property type="evidence" value="ECO:0007669"/>
    <property type="project" value="InterPro"/>
</dbReference>
<feature type="compositionally biased region" description="Acidic residues" evidence="5">
    <location>
        <begin position="1571"/>
        <end position="1597"/>
    </location>
</feature>
<comment type="subcellular location">
    <subcellularLocation>
        <location evidence="1">Membrane</location>
        <topology evidence="1">Multi-pass membrane protein</topology>
    </subcellularLocation>
</comment>
<dbReference type="Pfam" id="PF01694">
    <property type="entry name" value="Rhomboid"/>
    <property type="match status" value="1"/>
</dbReference>
<accession>A0AAN6GVQ1</accession>
<proteinExistence type="predicted"/>
<evidence type="ECO:0000256" key="6">
    <source>
        <dbReference type="SAM" id="Phobius"/>
    </source>
</evidence>
<dbReference type="InterPro" id="IPR022764">
    <property type="entry name" value="Peptidase_S54_rhomboid_dom"/>
</dbReference>
<feature type="compositionally biased region" description="Low complexity" evidence="5">
    <location>
        <begin position="1756"/>
        <end position="1766"/>
    </location>
</feature>
<dbReference type="GO" id="GO:0016020">
    <property type="term" value="C:membrane"/>
    <property type="evidence" value="ECO:0007669"/>
    <property type="project" value="UniProtKB-SubCell"/>
</dbReference>
<feature type="transmembrane region" description="Helical" evidence="6">
    <location>
        <begin position="608"/>
        <end position="629"/>
    </location>
</feature>
<evidence type="ECO:0000313" key="8">
    <source>
        <dbReference type="EMBL" id="KAK0557483.1"/>
    </source>
</evidence>
<dbReference type="InterPro" id="IPR036871">
    <property type="entry name" value="PX_dom_sf"/>
</dbReference>
<keyword evidence="9" id="KW-1185">Reference proteome</keyword>
<dbReference type="InterPro" id="IPR001683">
    <property type="entry name" value="PX_dom"/>
</dbReference>
<feature type="transmembrane region" description="Helical" evidence="6">
    <location>
        <begin position="459"/>
        <end position="480"/>
    </location>
</feature>
<dbReference type="Gene3D" id="1.20.1540.10">
    <property type="entry name" value="Rhomboid-like"/>
    <property type="match status" value="1"/>
</dbReference>
<feature type="compositionally biased region" description="Polar residues" evidence="5">
    <location>
        <begin position="960"/>
        <end position="972"/>
    </location>
</feature>
<dbReference type="Proteomes" id="UP001176517">
    <property type="component" value="Unassembled WGS sequence"/>
</dbReference>
<feature type="region of interest" description="Disordered" evidence="5">
    <location>
        <begin position="940"/>
        <end position="1024"/>
    </location>
</feature>